<protein>
    <submittedName>
        <fullName evidence="2">Uncharacterized protein</fullName>
    </submittedName>
</protein>
<accession>A0A844B504</accession>
<name>A0A844B504_9BURK</name>
<sequence length="86" mass="8829">MTKTMPWAGSDVARPLSATLLHLLAALLRTASDVLTALATTSEKKAAAPAAGPVEIHAIYRDAGAPEGALYVNGELVGFISGVTRL</sequence>
<keyword evidence="1" id="KW-0732">Signal</keyword>
<dbReference type="RefSeq" id="WP_153583730.1">
    <property type="nucleotide sequence ID" value="NZ_WJBU01000003.1"/>
</dbReference>
<feature type="signal peptide" evidence="1">
    <location>
        <begin position="1"/>
        <end position="31"/>
    </location>
</feature>
<dbReference type="AlphaFoldDB" id="A0A844B504"/>
<evidence type="ECO:0000256" key="1">
    <source>
        <dbReference type="SAM" id="SignalP"/>
    </source>
</evidence>
<reference evidence="2 3" key="1">
    <citation type="submission" date="2019-11" db="EMBL/GenBank/DDBJ databases">
        <title>Caenimonas koreensis gen. nov., sp. nov., isolated from activated sludge.</title>
        <authorList>
            <person name="Seung H.R."/>
        </authorList>
    </citation>
    <scope>NUCLEOTIDE SEQUENCE [LARGE SCALE GENOMIC DNA]</scope>
    <source>
        <strain evidence="2 3">EMB320</strain>
    </source>
</reference>
<keyword evidence="3" id="KW-1185">Reference proteome</keyword>
<feature type="chain" id="PRO_5032407375" evidence="1">
    <location>
        <begin position="32"/>
        <end position="86"/>
    </location>
</feature>
<evidence type="ECO:0000313" key="3">
    <source>
        <dbReference type="Proteomes" id="UP000487350"/>
    </source>
</evidence>
<organism evidence="2 3">
    <name type="scientific">Caenimonas koreensis DSM 17982</name>
    <dbReference type="NCBI Taxonomy" id="1121255"/>
    <lineage>
        <taxon>Bacteria</taxon>
        <taxon>Pseudomonadati</taxon>
        <taxon>Pseudomonadota</taxon>
        <taxon>Betaproteobacteria</taxon>
        <taxon>Burkholderiales</taxon>
        <taxon>Comamonadaceae</taxon>
        <taxon>Caenimonas</taxon>
    </lineage>
</organism>
<evidence type="ECO:0000313" key="2">
    <source>
        <dbReference type="EMBL" id="MRD46376.1"/>
    </source>
</evidence>
<gene>
    <name evidence="2" type="ORF">GHT07_03745</name>
</gene>
<proteinExistence type="predicted"/>
<comment type="caution">
    <text evidence="2">The sequence shown here is derived from an EMBL/GenBank/DDBJ whole genome shotgun (WGS) entry which is preliminary data.</text>
</comment>
<dbReference type="EMBL" id="WJBU01000003">
    <property type="protein sequence ID" value="MRD46376.1"/>
    <property type="molecule type" value="Genomic_DNA"/>
</dbReference>
<dbReference type="Proteomes" id="UP000487350">
    <property type="component" value="Unassembled WGS sequence"/>
</dbReference>
<dbReference type="OrthoDB" id="8911686at2"/>